<gene>
    <name evidence="7" type="ORF">DPRO_1525</name>
</gene>
<feature type="domain" description="NAD-dependent epimerase/dehydratase" evidence="6">
    <location>
        <begin position="12"/>
        <end position="234"/>
    </location>
</feature>
<dbReference type="OrthoDB" id="9802815at2"/>
<dbReference type="Pfam" id="PF01370">
    <property type="entry name" value="Epimerase"/>
    <property type="match status" value="1"/>
</dbReference>
<evidence type="ECO:0000259" key="6">
    <source>
        <dbReference type="Pfam" id="PF01370"/>
    </source>
</evidence>
<dbReference type="RefSeq" id="WP_097011478.1">
    <property type="nucleotide sequence ID" value="NZ_LT907975.1"/>
</dbReference>
<dbReference type="InterPro" id="IPR001509">
    <property type="entry name" value="Epimerase_deHydtase"/>
</dbReference>
<dbReference type="EMBL" id="LT907975">
    <property type="protein sequence ID" value="SOB58420.1"/>
    <property type="molecule type" value="Genomic_DNA"/>
</dbReference>
<dbReference type="AlphaFoldDB" id="A0A2C8F7P3"/>
<dbReference type="KEGG" id="pprf:DPRO_1525"/>
<dbReference type="PANTHER" id="PTHR43725">
    <property type="entry name" value="UDP-GLUCOSE 4-EPIMERASE"/>
    <property type="match status" value="1"/>
</dbReference>
<evidence type="ECO:0000256" key="3">
    <source>
        <dbReference type="ARBA" id="ARBA00018569"/>
    </source>
</evidence>
<dbReference type="SUPFAM" id="SSF51735">
    <property type="entry name" value="NAD(P)-binding Rossmann-fold domains"/>
    <property type="match status" value="1"/>
</dbReference>
<keyword evidence="8" id="KW-1185">Reference proteome</keyword>
<dbReference type="Gene3D" id="3.40.50.720">
    <property type="entry name" value="NAD(P)-binding Rossmann-like Domain"/>
    <property type="match status" value="1"/>
</dbReference>
<dbReference type="InterPro" id="IPR036291">
    <property type="entry name" value="NAD(P)-bd_dom_sf"/>
</dbReference>
<evidence type="ECO:0000313" key="8">
    <source>
        <dbReference type="Proteomes" id="UP000219215"/>
    </source>
</evidence>
<comment type="similarity">
    <text evidence="2">Belongs to the NAD(P)-dependent epimerase/dehydratase family.</text>
</comment>
<dbReference type="PANTHER" id="PTHR43725:SF53">
    <property type="entry name" value="UDP-ARABINOSE 4-EPIMERASE 1"/>
    <property type="match status" value="1"/>
</dbReference>
<evidence type="ECO:0000256" key="4">
    <source>
        <dbReference type="ARBA" id="ARBA00031367"/>
    </source>
</evidence>
<accession>A0A2C8F7P3</accession>
<organism evidence="7 8">
    <name type="scientific">Pseudodesulfovibrio profundus</name>
    <dbReference type="NCBI Taxonomy" id="57320"/>
    <lineage>
        <taxon>Bacteria</taxon>
        <taxon>Pseudomonadati</taxon>
        <taxon>Thermodesulfobacteriota</taxon>
        <taxon>Desulfovibrionia</taxon>
        <taxon>Desulfovibrionales</taxon>
        <taxon>Desulfovibrionaceae</taxon>
    </lineage>
</organism>
<evidence type="ECO:0000256" key="5">
    <source>
        <dbReference type="ARBA" id="ARBA00033067"/>
    </source>
</evidence>
<comment type="pathway">
    <text evidence="1">Carbohydrate metabolism; galactose metabolism.</text>
</comment>
<evidence type="ECO:0000313" key="7">
    <source>
        <dbReference type="EMBL" id="SOB58420.1"/>
    </source>
</evidence>
<proteinExistence type="inferred from homology"/>
<reference evidence="8" key="1">
    <citation type="submission" date="2017-09" db="EMBL/GenBank/DDBJ databases">
        <authorList>
            <person name="Regsiter A."/>
            <person name="William W."/>
        </authorList>
    </citation>
    <scope>NUCLEOTIDE SEQUENCE [LARGE SCALE GENOMIC DNA]</scope>
    <source>
        <strain evidence="8">500-1</strain>
    </source>
</reference>
<name>A0A2C8F7P3_9BACT</name>
<protein>
    <recommendedName>
        <fullName evidence="3">UDP-glucose 4-epimerase</fullName>
    </recommendedName>
    <alternativeName>
        <fullName evidence="5">Galactowaldenase</fullName>
    </alternativeName>
    <alternativeName>
        <fullName evidence="4">UDP-galactose 4-epimerase</fullName>
    </alternativeName>
</protein>
<evidence type="ECO:0000256" key="1">
    <source>
        <dbReference type="ARBA" id="ARBA00004947"/>
    </source>
</evidence>
<dbReference type="Proteomes" id="UP000219215">
    <property type="component" value="Chromosome DPRO"/>
</dbReference>
<sequence length="308" mass="33200">MKPTNTSSSIALIGGLSPLGEATARMLLAAGDVDILITHRPDSSGVPLDDARVSHIAIDGLDVHAMADSVKDCDTVVWFIHDRSAAQGVNTAAFRDFVHGIKGSAVRKIVFISSGGAVYGEPLLLPVEETQIRNPLDDYGMEKKGMEDVLFDLDDASSIQTAIIRPANIYGDESLTGRSKGVVSSCLQCLMNGDVLSVFHNGETVRDYVHVDDVAAATIEAIRTELPHVVWNVGSELGYSTTEVINALESFYGGSGLRTKYIPVSGEFIRNSVLSTESLRSQSSWRMTKEPMDGFRELAQKARKLAGI</sequence>
<evidence type="ECO:0000256" key="2">
    <source>
        <dbReference type="ARBA" id="ARBA00007637"/>
    </source>
</evidence>